<organism evidence="1 2">
    <name type="scientific">Candidatus Sungbacteria bacterium RIFCSPLOWO2_01_FULL_59_16</name>
    <dbReference type="NCBI Taxonomy" id="1802280"/>
    <lineage>
        <taxon>Bacteria</taxon>
        <taxon>Candidatus Sungiibacteriota</taxon>
    </lineage>
</organism>
<proteinExistence type="predicted"/>
<accession>A0A1G2LAC4</accession>
<reference evidence="1 2" key="1">
    <citation type="journal article" date="2016" name="Nat. Commun.">
        <title>Thousands of microbial genomes shed light on interconnected biogeochemical processes in an aquifer system.</title>
        <authorList>
            <person name="Anantharaman K."/>
            <person name="Brown C.T."/>
            <person name="Hug L.A."/>
            <person name="Sharon I."/>
            <person name="Castelle C.J."/>
            <person name="Probst A.J."/>
            <person name="Thomas B.C."/>
            <person name="Singh A."/>
            <person name="Wilkins M.J."/>
            <person name="Karaoz U."/>
            <person name="Brodie E.L."/>
            <person name="Williams K.H."/>
            <person name="Hubbard S.S."/>
            <person name="Banfield J.F."/>
        </authorList>
    </citation>
    <scope>NUCLEOTIDE SEQUENCE [LARGE SCALE GENOMIC DNA]</scope>
</reference>
<evidence type="ECO:0000313" key="2">
    <source>
        <dbReference type="Proteomes" id="UP000176705"/>
    </source>
</evidence>
<dbReference type="AlphaFoldDB" id="A0A1G2LAC4"/>
<dbReference type="Gene3D" id="3.90.550.10">
    <property type="entry name" value="Spore Coat Polysaccharide Biosynthesis Protein SpsA, Chain A"/>
    <property type="match status" value="1"/>
</dbReference>
<evidence type="ECO:0008006" key="3">
    <source>
        <dbReference type="Google" id="ProtNLM"/>
    </source>
</evidence>
<name>A0A1G2LAC4_9BACT</name>
<dbReference type="GO" id="GO:0008781">
    <property type="term" value="F:N-acylneuraminate cytidylyltransferase activity"/>
    <property type="evidence" value="ECO:0007669"/>
    <property type="project" value="TreeGrafter"/>
</dbReference>
<dbReference type="InterPro" id="IPR003329">
    <property type="entry name" value="Cytidylyl_trans"/>
</dbReference>
<dbReference type="PANTHER" id="PTHR21485">
    <property type="entry name" value="HAD SUPERFAMILY MEMBERS CMAS AND KDSC"/>
    <property type="match status" value="1"/>
</dbReference>
<dbReference type="EMBL" id="MHQS01000014">
    <property type="protein sequence ID" value="OHA08586.1"/>
    <property type="molecule type" value="Genomic_DNA"/>
</dbReference>
<evidence type="ECO:0000313" key="1">
    <source>
        <dbReference type="EMBL" id="OHA08586.1"/>
    </source>
</evidence>
<dbReference type="InterPro" id="IPR029044">
    <property type="entry name" value="Nucleotide-diphossugar_trans"/>
</dbReference>
<dbReference type="SUPFAM" id="SSF53448">
    <property type="entry name" value="Nucleotide-diphospho-sugar transferases"/>
    <property type="match status" value="1"/>
</dbReference>
<comment type="caution">
    <text evidence="1">The sequence shown here is derived from an EMBL/GenBank/DDBJ whole genome shotgun (WGS) entry which is preliminary data.</text>
</comment>
<dbReference type="PANTHER" id="PTHR21485:SF6">
    <property type="entry name" value="N-ACYLNEURAMINATE CYTIDYLYLTRANSFERASE-RELATED"/>
    <property type="match status" value="1"/>
</dbReference>
<dbReference type="Pfam" id="PF02348">
    <property type="entry name" value="CTP_transf_3"/>
    <property type="match status" value="1"/>
</dbReference>
<dbReference type="CDD" id="cd02513">
    <property type="entry name" value="CMP-NeuAc_Synthase"/>
    <property type="match status" value="1"/>
</dbReference>
<dbReference type="STRING" id="1802280.A3B37_01820"/>
<dbReference type="Proteomes" id="UP000176705">
    <property type="component" value="Unassembled WGS sequence"/>
</dbReference>
<dbReference type="InterPro" id="IPR050793">
    <property type="entry name" value="CMP-NeuNAc_synthase"/>
</dbReference>
<protein>
    <recommendedName>
        <fullName evidence="3">Acylneuraminate cytidylyltransferase</fullName>
    </recommendedName>
</protein>
<gene>
    <name evidence="1" type="ORF">A3B37_01820</name>
</gene>
<sequence length="247" mass="27728">MNVPEKKNPRILGIIPARGGSKSIPRKNIAPLAGRPLISYTIREAKRSRLLDAFIVSTDDPKIAAVALSLGADVPFLRPKRLAGDRAPDIGFLLHAIEWVERHRGWKPEIVVNLRPTAPLRVAGDIDAVIRLMQKTGCDSVRTVSPPNPYNPFKMWVFASRAVGKMNPLIRTAHYAKLGTDVPRQLLPRVFWQNGLVDATRSKFIRRGIIYGPDIRGIITDPRRAVDLDEPKDLKRAEQTMRELKML</sequence>